<reference evidence="2" key="1">
    <citation type="journal article" date="2022" name="Antonie Van Leeuwenhoek">
        <title>Whole genome sequencing of the halophilic Halomonas qaidamensis XH36, a novel species strain with high ectoine production.</title>
        <authorList>
            <person name="Zhang T."/>
            <person name="Cui T."/>
            <person name="Cao Y."/>
            <person name="Li Y."/>
            <person name="Li F."/>
            <person name="Zhu D."/>
            <person name="Xing J."/>
        </authorList>
    </citation>
    <scope>NUCLEOTIDE SEQUENCE</scope>
    <source>
        <strain evidence="2">XH36</strain>
    </source>
</reference>
<dbReference type="EMBL" id="CP080628">
    <property type="protein sequence ID" value="UYV20902.1"/>
    <property type="molecule type" value="Genomic_DNA"/>
</dbReference>
<evidence type="ECO:0000259" key="1">
    <source>
        <dbReference type="Pfam" id="PF14301"/>
    </source>
</evidence>
<geneLocation type="plasmid" evidence="2 3">
    <name>unnamed</name>
</geneLocation>
<proteinExistence type="predicted"/>
<gene>
    <name evidence="2" type="ORF">K1Y77_17220</name>
</gene>
<keyword evidence="3" id="KW-1185">Reference proteome</keyword>
<name>A0ABY6JWP0_9GAMM</name>
<dbReference type="RefSeq" id="WP_264431555.1">
    <property type="nucleotide sequence ID" value="NZ_CP080628.1"/>
</dbReference>
<sequence length="213" mass="23919">MLRDDMTPMTYRIRFLDNDIERTQYSDDRRYYEQLIAQHGHLSDLQIEPLTLTPEQQQRLDAIKGADVSAHDAGVYVQYGTTESDDTAFFDAVKLLDYQRAQVEPHVKAQRKKAEALGVTVKGVRYDGSPSNRNAIQEALNAVNHSGATEFPVWKCSDNHTHANHPASDVLEALIKIGQRRSVLIAKEAEYIELAAAGDADVMALDWATVYDN</sequence>
<evidence type="ECO:0000313" key="3">
    <source>
        <dbReference type="Proteomes" id="UP001163082"/>
    </source>
</evidence>
<feature type="domain" description="DUF4376" evidence="1">
    <location>
        <begin position="100"/>
        <end position="199"/>
    </location>
</feature>
<protein>
    <recommendedName>
        <fullName evidence="1">DUF4376 domain-containing protein</fullName>
    </recommendedName>
</protein>
<keyword evidence="2" id="KW-0614">Plasmid</keyword>
<dbReference type="InterPro" id="IPR025484">
    <property type="entry name" value="DUF4376"/>
</dbReference>
<organism evidence="2 3">
    <name type="scientific">Halomonas qaidamensis</name>
    <dbReference type="NCBI Taxonomy" id="2866211"/>
    <lineage>
        <taxon>Bacteria</taxon>
        <taxon>Pseudomonadati</taxon>
        <taxon>Pseudomonadota</taxon>
        <taxon>Gammaproteobacteria</taxon>
        <taxon>Oceanospirillales</taxon>
        <taxon>Halomonadaceae</taxon>
        <taxon>Halomonas</taxon>
    </lineage>
</organism>
<dbReference type="Pfam" id="PF14301">
    <property type="entry name" value="DUF4376"/>
    <property type="match status" value="1"/>
</dbReference>
<accession>A0ABY6JWP0</accession>
<dbReference type="Proteomes" id="UP001163082">
    <property type="component" value="Plasmid unnamed"/>
</dbReference>
<evidence type="ECO:0000313" key="2">
    <source>
        <dbReference type="EMBL" id="UYV20902.1"/>
    </source>
</evidence>